<dbReference type="PANTHER" id="PTHR11360:SF251">
    <property type="entry name" value="MAJOR FACILITATOR SUPERFAMILY (MFS) PROFILE DOMAIN-CONTAINING PROTEIN"/>
    <property type="match status" value="1"/>
</dbReference>
<keyword evidence="2" id="KW-0812">Transmembrane</keyword>
<dbReference type="Pfam" id="PF07690">
    <property type="entry name" value="MFS_1"/>
    <property type="match status" value="1"/>
</dbReference>
<evidence type="ECO:0000259" key="3">
    <source>
        <dbReference type="PROSITE" id="PS50850"/>
    </source>
</evidence>
<evidence type="ECO:0000313" key="4">
    <source>
        <dbReference type="EMBL" id="CAH3165328.1"/>
    </source>
</evidence>
<feature type="transmembrane region" description="Helical" evidence="2">
    <location>
        <begin position="33"/>
        <end position="57"/>
    </location>
</feature>
<dbReference type="InterPro" id="IPR020846">
    <property type="entry name" value="MFS_dom"/>
</dbReference>
<keyword evidence="2" id="KW-0472">Membrane</keyword>
<dbReference type="InterPro" id="IPR036259">
    <property type="entry name" value="MFS_trans_sf"/>
</dbReference>
<organism evidence="4 5">
    <name type="scientific">Porites evermanni</name>
    <dbReference type="NCBI Taxonomy" id="104178"/>
    <lineage>
        <taxon>Eukaryota</taxon>
        <taxon>Metazoa</taxon>
        <taxon>Cnidaria</taxon>
        <taxon>Anthozoa</taxon>
        <taxon>Hexacorallia</taxon>
        <taxon>Scleractinia</taxon>
        <taxon>Fungiina</taxon>
        <taxon>Poritidae</taxon>
        <taxon>Porites</taxon>
    </lineage>
</organism>
<dbReference type="PANTHER" id="PTHR11360">
    <property type="entry name" value="MONOCARBOXYLATE TRANSPORTER"/>
    <property type="match status" value="1"/>
</dbReference>
<dbReference type="Gene3D" id="1.20.1250.20">
    <property type="entry name" value="MFS general substrate transporter like domains"/>
    <property type="match status" value="1"/>
</dbReference>
<comment type="subcellular location">
    <subcellularLocation>
        <location evidence="1">Membrane</location>
        <topology evidence="1">Multi-pass membrane protein</topology>
    </subcellularLocation>
</comment>
<keyword evidence="2" id="KW-1133">Transmembrane helix</keyword>
<dbReference type="Proteomes" id="UP001159427">
    <property type="component" value="Unassembled WGS sequence"/>
</dbReference>
<feature type="transmembrane region" description="Helical" evidence="2">
    <location>
        <begin position="372"/>
        <end position="394"/>
    </location>
</feature>
<reference evidence="4 5" key="1">
    <citation type="submission" date="2022-05" db="EMBL/GenBank/DDBJ databases">
        <authorList>
            <consortium name="Genoscope - CEA"/>
            <person name="William W."/>
        </authorList>
    </citation>
    <scope>NUCLEOTIDE SEQUENCE [LARGE SCALE GENOMIC DNA]</scope>
</reference>
<feature type="transmembrane region" description="Helical" evidence="2">
    <location>
        <begin position="282"/>
        <end position="301"/>
    </location>
</feature>
<sequence length="500" mass="56557">MMKLKDKCFKTEDKKKKEITVLVEREECPDGGYGWIICIAAAIIQFIILGIHNNFGILYTYFMKDLDADPADTDDNAVYVGSCAALQLFPIYLLFLCFFRFAFPFYLSSKFFQVHTRVTVKKFLCPFLLRVQFNSQLRPKQQLIVFSKPFYTGQYFQRHLPLANGIVTAGSGIGTLAMGPFYHFLLSNLGWKIMLRILSGFAFLMFVSALLYRPLPAKYKRACTEKKERAKLFDLSVWKIKPFVFWVVSMSLLFVGYFVPFIHLPNHAKNLGVPGYESALLIGYLSIASTVSRVLFGLVLNHPRINRFYVLQLCFLMMSVTCTLCPLARDYTGLILYAVGFGIFDGCFVLLIAITTSDVVGPNRLPQALGTLYGVISLPMIFGPPLAAFIFQVSGSYQNAFFVAGGAIAIGTCTLSLIPFFMPETRENVESTEVRKEPLEKDKTIQDSNCTAERQRNSYIYDTSQFAWRRPLSCQLATGRLGDMLSVECILDMLERETDV</sequence>
<feature type="domain" description="Major facilitator superfamily (MFS) profile" evidence="3">
    <location>
        <begin position="242"/>
        <end position="500"/>
    </location>
</feature>
<dbReference type="SUPFAM" id="SSF103473">
    <property type="entry name" value="MFS general substrate transporter"/>
    <property type="match status" value="1"/>
</dbReference>
<dbReference type="InterPro" id="IPR011701">
    <property type="entry name" value="MFS"/>
</dbReference>
<feature type="transmembrane region" description="Helical" evidence="2">
    <location>
        <begin position="193"/>
        <end position="212"/>
    </location>
</feature>
<evidence type="ECO:0000313" key="5">
    <source>
        <dbReference type="Proteomes" id="UP001159427"/>
    </source>
</evidence>
<feature type="transmembrane region" description="Helical" evidence="2">
    <location>
        <begin position="308"/>
        <end position="329"/>
    </location>
</feature>
<proteinExistence type="predicted"/>
<gene>
    <name evidence="4" type="ORF">PEVE_00005281</name>
</gene>
<keyword evidence="5" id="KW-1185">Reference proteome</keyword>
<accession>A0ABN8QJK4</accession>
<comment type="caution">
    <text evidence="4">The sequence shown here is derived from an EMBL/GenBank/DDBJ whole genome shotgun (WGS) entry which is preliminary data.</text>
</comment>
<dbReference type="EMBL" id="CALNXI010001334">
    <property type="protein sequence ID" value="CAH3165328.1"/>
    <property type="molecule type" value="Genomic_DNA"/>
</dbReference>
<dbReference type="InterPro" id="IPR050327">
    <property type="entry name" value="Proton-linked_MCT"/>
</dbReference>
<feature type="transmembrane region" description="Helical" evidence="2">
    <location>
        <begin position="77"/>
        <end position="103"/>
    </location>
</feature>
<dbReference type="PROSITE" id="PS50850">
    <property type="entry name" value="MFS"/>
    <property type="match status" value="1"/>
</dbReference>
<name>A0ABN8QJK4_9CNID</name>
<evidence type="ECO:0000256" key="1">
    <source>
        <dbReference type="ARBA" id="ARBA00004141"/>
    </source>
</evidence>
<feature type="transmembrane region" description="Helical" evidence="2">
    <location>
        <begin position="335"/>
        <end position="360"/>
    </location>
</feature>
<feature type="transmembrane region" description="Helical" evidence="2">
    <location>
        <begin position="162"/>
        <end position="181"/>
    </location>
</feature>
<evidence type="ECO:0000256" key="2">
    <source>
        <dbReference type="SAM" id="Phobius"/>
    </source>
</evidence>
<protein>
    <recommendedName>
        <fullName evidence="3">Major facilitator superfamily (MFS) profile domain-containing protein</fullName>
    </recommendedName>
</protein>
<feature type="transmembrane region" description="Helical" evidence="2">
    <location>
        <begin position="243"/>
        <end position="262"/>
    </location>
</feature>
<feature type="transmembrane region" description="Helical" evidence="2">
    <location>
        <begin position="400"/>
        <end position="421"/>
    </location>
</feature>